<keyword evidence="4 6" id="KW-0807">Transducer</keyword>
<dbReference type="SMART" id="SM00283">
    <property type="entry name" value="MA"/>
    <property type="match status" value="1"/>
</dbReference>
<keyword evidence="11" id="KW-1185">Reference proteome</keyword>
<feature type="domain" description="HAMP" evidence="9">
    <location>
        <begin position="182"/>
        <end position="234"/>
    </location>
</feature>
<keyword evidence="7" id="KW-1133">Transmembrane helix</keyword>
<dbReference type="GO" id="GO:0007165">
    <property type="term" value="P:signal transduction"/>
    <property type="evidence" value="ECO:0007669"/>
    <property type="project" value="UniProtKB-KW"/>
</dbReference>
<dbReference type="PANTHER" id="PTHR32089">
    <property type="entry name" value="METHYL-ACCEPTING CHEMOTAXIS PROTEIN MCPB"/>
    <property type="match status" value="1"/>
</dbReference>
<feature type="transmembrane region" description="Helical" evidence="7">
    <location>
        <begin position="163"/>
        <end position="181"/>
    </location>
</feature>
<evidence type="ECO:0000259" key="8">
    <source>
        <dbReference type="PROSITE" id="PS50111"/>
    </source>
</evidence>
<keyword evidence="2" id="KW-1003">Cell membrane</keyword>
<feature type="transmembrane region" description="Helical" evidence="7">
    <location>
        <begin position="132"/>
        <end position="151"/>
    </location>
</feature>
<dbReference type="PANTHER" id="PTHR32089:SF112">
    <property type="entry name" value="LYSOZYME-LIKE PROTEIN-RELATED"/>
    <property type="match status" value="1"/>
</dbReference>
<protein>
    <submittedName>
        <fullName evidence="10">Methyl-accepting chemotaxis protein</fullName>
    </submittedName>
</protein>
<dbReference type="Pfam" id="PF00015">
    <property type="entry name" value="MCPsignal"/>
    <property type="match status" value="1"/>
</dbReference>
<evidence type="ECO:0000256" key="1">
    <source>
        <dbReference type="ARBA" id="ARBA00004236"/>
    </source>
</evidence>
<evidence type="ECO:0000256" key="3">
    <source>
        <dbReference type="ARBA" id="ARBA00023136"/>
    </source>
</evidence>
<comment type="subcellular location">
    <subcellularLocation>
        <location evidence="1">Cell membrane</location>
    </subcellularLocation>
</comment>
<reference evidence="10" key="1">
    <citation type="submission" date="2022-12" db="EMBL/GenBank/DDBJ databases">
        <title>Draft genome sequence of the thermophilic strain Brevibacillus thermoruber HT42, isolated from Los Humeros, Puebla, Mexico, with biotechnological potential.</title>
        <authorList>
            <person name="Lara Sanchez J."/>
            <person name="Solis Palacios R."/>
            <person name="Bustos Baena A.S."/>
            <person name="Ruz Baez A.E."/>
            <person name="Espinosa Luna G."/>
            <person name="Oliart Ros R.M."/>
        </authorList>
    </citation>
    <scope>NUCLEOTIDE SEQUENCE</scope>
    <source>
        <strain evidence="10">HT42</strain>
    </source>
</reference>
<dbReference type="EMBL" id="JAPYYP010000012">
    <property type="protein sequence ID" value="MDA5108960.1"/>
    <property type="molecule type" value="Genomic_DNA"/>
</dbReference>
<feature type="domain" description="Methyl-accepting transducer" evidence="8">
    <location>
        <begin position="253"/>
        <end position="507"/>
    </location>
</feature>
<dbReference type="Gene3D" id="1.10.287.950">
    <property type="entry name" value="Methyl-accepting chemotaxis protein"/>
    <property type="match status" value="1"/>
</dbReference>
<evidence type="ECO:0000256" key="4">
    <source>
        <dbReference type="ARBA" id="ARBA00023224"/>
    </source>
</evidence>
<keyword evidence="3 7" id="KW-0472">Membrane</keyword>
<evidence type="ECO:0000256" key="5">
    <source>
        <dbReference type="ARBA" id="ARBA00029447"/>
    </source>
</evidence>
<name>A0A9X3TR30_9BACL</name>
<dbReference type="InterPro" id="IPR004089">
    <property type="entry name" value="MCPsignal_dom"/>
</dbReference>
<sequence>MNQSVLRSRRARRAEAKVTRTAQRLTELLAGSSGLEEKREAVRQILDEQLGNREYFVIVDETGYGHIHTNRLREGIVFDDEVGRRAAAAREVLSQLYLRNTGERLIDTAAPIGTFGGRRYVLRMGTILHRPFLGPVLVGLGCIPPLCGWAAMLGKGLPLADAAVWAFVSLGVGLIGGLWMYRTMRASLQEWRELTRAVSSGDLTRKIVTRSRNEFHQTGLELNKMAIGIQNIVSEIAGAADITGEISRNQALQARELRDTFDELSGMMQQFQSGTEEQAHAAAAAVERLQEMTAMLTEMQAALNKTREMSESAAMTTERGNHAVETASRQVGQAESGMAETAEAIRHLAQAAEQIRQQVAAITKIARQTNMLALNASIEAARAGEHGRGFAVVAAEIRELAEETAQFADNILSTAAAIHADVTETAEEVERQLGDLRHSSRHVREAGEAIRSLQVVVDANQALSAQNAARAERLVQHCGAIGQTLTQVKTIAGQIAESVSAAASAVEQQAGGVHLLAEEAGTLAEKTMALQRITKRFRV</sequence>
<evidence type="ECO:0000256" key="2">
    <source>
        <dbReference type="ARBA" id="ARBA00022475"/>
    </source>
</evidence>
<gene>
    <name evidence="10" type="ORF">O3V59_11360</name>
</gene>
<keyword evidence="7" id="KW-0812">Transmembrane</keyword>
<dbReference type="AlphaFoldDB" id="A0A9X3TR30"/>
<evidence type="ECO:0000259" key="9">
    <source>
        <dbReference type="PROSITE" id="PS50885"/>
    </source>
</evidence>
<dbReference type="GO" id="GO:0005886">
    <property type="term" value="C:plasma membrane"/>
    <property type="evidence" value="ECO:0007669"/>
    <property type="project" value="UniProtKB-SubCell"/>
</dbReference>
<evidence type="ECO:0000256" key="6">
    <source>
        <dbReference type="PROSITE-ProRule" id="PRU00284"/>
    </source>
</evidence>
<dbReference type="RefSeq" id="WP_271140136.1">
    <property type="nucleotide sequence ID" value="NZ_JAPYYP010000012.1"/>
</dbReference>
<accession>A0A9X3TR30</accession>
<dbReference type="PROSITE" id="PS50885">
    <property type="entry name" value="HAMP"/>
    <property type="match status" value="1"/>
</dbReference>
<dbReference type="SUPFAM" id="SSF58104">
    <property type="entry name" value="Methyl-accepting chemotaxis protein (MCP) signaling domain"/>
    <property type="match status" value="1"/>
</dbReference>
<dbReference type="InterPro" id="IPR003660">
    <property type="entry name" value="HAMP_dom"/>
</dbReference>
<dbReference type="PROSITE" id="PS50111">
    <property type="entry name" value="CHEMOTAXIS_TRANSDUC_2"/>
    <property type="match status" value="1"/>
</dbReference>
<comment type="caution">
    <text evidence="10">The sequence shown here is derived from an EMBL/GenBank/DDBJ whole genome shotgun (WGS) entry which is preliminary data.</text>
</comment>
<evidence type="ECO:0000313" key="11">
    <source>
        <dbReference type="Proteomes" id="UP001151071"/>
    </source>
</evidence>
<dbReference type="Gene3D" id="6.10.340.10">
    <property type="match status" value="1"/>
</dbReference>
<comment type="similarity">
    <text evidence="5">Belongs to the methyl-accepting chemotaxis (MCP) protein family.</text>
</comment>
<proteinExistence type="inferred from homology"/>
<organism evidence="10 11">
    <name type="scientific">Brevibacillus thermoruber</name>
    <dbReference type="NCBI Taxonomy" id="33942"/>
    <lineage>
        <taxon>Bacteria</taxon>
        <taxon>Bacillati</taxon>
        <taxon>Bacillota</taxon>
        <taxon>Bacilli</taxon>
        <taxon>Bacillales</taxon>
        <taxon>Paenibacillaceae</taxon>
        <taxon>Brevibacillus</taxon>
    </lineage>
</organism>
<evidence type="ECO:0000256" key="7">
    <source>
        <dbReference type="SAM" id="Phobius"/>
    </source>
</evidence>
<evidence type="ECO:0000313" key="10">
    <source>
        <dbReference type="EMBL" id="MDA5108960.1"/>
    </source>
</evidence>
<dbReference type="Proteomes" id="UP001151071">
    <property type="component" value="Unassembled WGS sequence"/>
</dbReference>